<reference evidence="12" key="1">
    <citation type="submission" date="2021-01" db="EMBL/GenBank/DDBJ databases">
        <title>Whole genome shotgun sequence of Planosporangium mesophilum NBRC 109066.</title>
        <authorList>
            <person name="Komaki H."/>
            <person name="Tamura T."/>
        </authorList>
    </citation>
    <scope>NUCLEOTIDE SEQUENCE</scope>
    <source>
        <strain evidence="12">NBRC 109066</strain>
    </source>
</reference>
<evidence type="ECO:0000256" key="3">
    <source>
        <dbReference type="ARBA" id="ARBA00022553"/>
    </source>
</evidence>
<evidence type="ECO:0000256" key="4">
    <source>
        <dbReference type="ARBA" id="ARBA00022679"/>
    </source>
</evidence>
<organism evidence="12 13">
    <name type="scientific">Planosporangium mesophilum</name>
    <dbReference type="NCBI Taxonomy" id="689768"/>
    <lineage>
        <taxon>Bacteria</taxon>
        <taxon>Bacillati</taxon>
        <taxon>Actinomycetota</taxon>
        <taxon>Actinomycetes</taxon>
        <taxon>Micromonosporales</taxon>
        <taxon>Micromonosporaceae</taxon>
        <taxon>Planosporangium</taxon>
    </lineage>
</organism>
<dbReference type="PANTHER" id="PTHR24421">
    <property type="entry name" value="NITRATE/NITRITE SENSOR PROTEIN NARX-RELATED"/>
    <property type="match status" value="1"/>
</dbReference>
<evidence type="ECO:0000256" key="1">
    <source>
        <dbReference type="ARBA" id="ARBA00000085"/>
    </source>
</evidence>
<dbReference type="PANTHER" id="PTHR24421:SF10">
    <property type="entry name" value="NITRATE_NITRITE SENSOR PROTEIN NARQ"/>
    <property type="match status" value="1"/>
</dbReference>
<keyword evidence="3" id="KW-0597">Phosphoprotein</keyword>
<evidence type="ECO:0000259" key="10">
    <source>
        <dbReference type="Pfam" id="PF02518"/>
    </source>
</evidence>
<keyword evidence="9" id="KW-0812">Transmembrane</keyword>
<evidence type="ECO:0000256" key="9">
    <source>
        <dbReference type="SAM" id="Phobius"/>
    </source>
</evidence>
<comment type="catalytic activity">
    <reaction evidence="1">
        <text>ATP + protein L-histidine = ADP + protein N-phospho-L-histidine.</text>
        <dbReference type="EC" id="2.7.13.3"/>
    </reaction>
</comment>
<sequence>MWWTGRRPVAATAVVLGAGAGLEVLYPSVGPGVALIVLCTIAWVLPARMSLWALGAAVGLFVTAAAAAGGGRVGVVLGCAGPLLAWSWGALGRANWGRRRAEARRAVLEERARIARELHDVLAHTVSVMVVQAAAADEVFDADPAQARQAVRRMESYGREAMGELRRFLRTVRPLDEPVEAPARAPGELAGQHGEPQPGIGDIDRLVESLSGTGLEVVVRCEGVERAGIPPGVQVSAYRIVQESLTNTLRHAGAQRAEVELRIVGGDLVVEVRDDGRPPVSRLTRSKVRPHGHGIIGMLERAALVGGSLEAGPDPTGGFRVHARLPMEGRT</sequence>
<dbReference type="GO" id="GO:0016020">
    <property type="term" value="C:membrane"/>
    <property type="evidence" value="ECO:0007669"/>
    <property type="project" value="InterPro"/>
</dbReference>
<dbReference type="GO" id="GO:0000155">
    <property type="term" value="F:phosphorelay sensor kinase activity"/>
    <property type="evidence" value="ECO:0007669"/>
    <property type="project" value="InterPro"/>
</dbReference>
<feature type="domain" description="Histidine kinase/HSP90-like ATPase" evidence="10">
    <location>
        <begin position="233"/>
        <end position="328"/>
    </location>
</feature>
<dbReference type="InterPro" id="IPR050482">
    <property type="entry name" value="Sensor_HK_TwoCompSys"/>
</dbReference>
<dbReference type="Gene3D" id="3.30.565.10">
    <property type="entry name" value="Histidine kinase-like ATPase, C-terminal domain"/>
    <property type="match status" value="1"/>
</dbReference>
<feature type="transmembrane region" description="Helical" evidence="9">
    <location>
        <begin position="24"/>
        <end position="44"/>
    </location>
</feature>
<dbReference type="GO" id="GO:0046983">
    <property type="term" value="F:protein dimerization activity"/>
    <property type="evidence" value="ECO:0007669"/>
    <property type="project" value="InterPro"/>
</dbReference>
<dbReference type="EMBL" id="BOON01000019">
    <property type="protein sequence ID" value="GII22729.1"/>
    <property type="molecule type" value="Genomic_DNA"/>
</dbReference>
<keyword evidence="8" id="KW-0902">Two-component regulatory system</keyword>
<evidence type="ECO:0000313" key="13">
    <source>
        <dbReference type="Proteomes" id="UP000599074"/>
    </source>
</evidence>
<evidence type="ECO:0000256" key="5">
    <source>
        <dbReference type="ARBA" id="ARBA00022741"/>
    </source>
</evidence>
<dbReference type="Pfam" id="PF07730">
    <property type="entry name" value="HisKA_3"/>
    <property type="match status" value="1"/>
</dbReference>
<feature type="domain" description="Signal transduction histidine kinase subgroup 3 dimerisation and phosphoacceptor" evidence="11">
    <location>
        <begin position="110"/>
        <end position="176"/>
    </location>
</feature>
<protein>
    <recommendedName>
        <fullName evidence="2">histidine kinase</fullName>
        <ecNumber evidence="2">2.7.13.3</ecNumber>
    </recommendedName>
</protein>
<dbReference type="Proteomes" id="UP000599074">
    <property type="component" value="Unassembled WGS sequence"/>
</dbReference>
<evidence type="ECO:0000256" key="7">
    <source>
        <dbReference type="ARBA" id="ARBA00022840"/>
    </source>
</evidence>
<keyword evidence="7" id="KW-0067">ATP-binding</keyword>
<evidence type="ECO:0000313" key="12">
    <source>
        <dbReference type="EMBL" id="GII22729.1"/>
    </source>
</evidence>
<dbReference type="GO" id="GO:0005524">
    <property type="term" value="F:ATP binding"/>
    <property type="evidence" value="ECO:0007669"/>
    <property type="project" value="UniProtKB-KW"/>
</dbReference>
<comment type="caution">
    <text evidence="12">The sequence shown here is derived from an EMBL/GenBank/DDBJ whole genome shotgun (WGS) entry which is preliminary data.</text>
</comment>
<accession>A0A8J3X0V7</accession>
<name>A0A8J3X0V7_9ACTN</name>
<keyword evidence="6" id="KW-0418">Kinase</keyword>
<dbReference type="EC" id="2.7.13.3" evidence="2"/>
<evidence type="ECO:0000256" key="6">
    <source>
        <dbReference type="ARBA" id="ARBA00022777"/>
    </source>
</evidence>
<dbReference type="InterPro" id="IPR036890">
    <property type="entry name" value="HATPase_C_sf"/>
</dbReference>
<keyword evidence="9" id="KW-0472">Membrane</keyword>
<dbReference type="SUPFAM" id="SSF55874">
    <property type="entry name" value="ATPase domain of HSP90 chaperone/DNA topoisomerase II/histidine kinase"/>
    <property type="match status" value="1"/>
</dbReference>
<evidence type="ECO:0000259" key="11">
    <source>
        <dbReference type="Pfam" id="PF07730"/>
    </source>
</evidence>
<dbReference type="AlphaFoldDB" id="A0A8J3X0V7"/>
<proteinExistence type="predicted"/>
<dbReference type="InterPro" id="IPR003594">
    <property type="entry name" value="HATPase_dom"/>
</dbReference>
<keyword evidence="5" id="KW-0547">Nucleotide-binding</keyword>
<feature type="transmembrane region" description="Helical" evidence="9">
    <location>
        <begin position="51"/>
        <end position="69"/>
    </location>
</feature>
<gene>
    <name evidence="12" type="ORF">Pme01_23260</name>
</gene>
<feature type="transmembrane region" description="Helical" evidence="9">
    <location>
        <begin position="75"/>
        <end position="96"/>
    </location>
</feature>
<keyword evidence="4" id="KW-0808">Transferase</keyword>
<keyword evidence="13" id="KW-1185">Reference proteome</keyword>
<dbReference type="Pfam" id="PF02518">
    <property type="entry name" value="HATPase_c"/>
    <property type="match status" value="1"/>
</dbReference>
<keyword evidence="9" id="KW-1133">Transmembrane helix</keyword>
<evidence type="ECO:0000256" key="8">
    <source>
        <dbReference type="ARBA" id="ARBA00023012"/>
    </source>
</evidence>
<dbReference type="InterPro" id="IPR011712">
    <property type="entry name" value="Sig_transdc_His_kin_sub3_dim/P"/>
</dbReference>
<dbReference type="CDD" id="cd16917">
    <property type="entry name" value="HATPase_UhpB-NarQ-NarX-like"/>
    <property type="match status" value="1"/>
</dbReference>
<evidence type="ECO:0000256" key="2">
    <source>
        <dbReference type="ARBA" id="ARBA00012438"/>
    </source>
</evidence>
<dbReference type="Gene3D" id="1.20.5.1930">
    <property type="match status" value="1"/>
</dbReference>